<keyword evidence="2" id="KW-0808">Transferase</keyword>
<dbReference type="EC" id="2.8.1.7" evidence="2"/>
<dbReference type="SUPFAM" id="SSF53383">
    <property type="entry name" value="PLP-dependent transferases"/>
    <property type="match status" value="1"/>
</dbReference>
<dbReference type="Gene3D" id="3.90.1150.10">
    <property type="entry name" value="Aspartate Aminotransferase, domain 1"/>
    <property type="match status" value="1"/>
</dbReference>
<dbReference type="Pfam" id="PF00266">
    <property type="entry name" value="Aminotran_5"/>
    <property type="match status" value="1"/>
</dbReference>
<gene>
    <name evidence="2" type="ORF">AVDCRST_MAG85-2200</name>
</gene>
<dbReference type="InterPro" id="IPR015424">
    <property type="entry name" value="PyrdxlP-dep_Trfase"/>
</dbReference>
<dbReference type="InterPro" id="IPR011340">
    <property type="entry name" value="Cys_dSase-rel"/>
</dbReference>
<proteinExistence type="predicted"/>
<reference evidence="2" key="1">
    <citation type="submission" date="2020-02" db="EMBL/GenBank/DDBJ databases">
        <authorList>
            <person name="Meier V. D."/>
        </authorList>
    </citation>
    <scope>NUCLEOTIDE SEQUENCE</scope>
    <source>
        <strain evidence="2">AVDCRST_MAG85</strain>
    </source>
</reference>
<dbReference type="AlphaFoldDB" id="A0A6J4SXS5"/>
<dbReference type="InterPro" id="IPR000192">
    <property type="entry name" value="Aminotrans_V_dom"/>
</dbReference>
<dbReference type="GO" id="GO:0031071">
    <property type="term" value="F:cysteine desulfurase activity"/>
    <property type="evidence" value="ECO:0007669"/>
    <property type="project" value="UniProtKB-EC"/>
</dbReference>
<dbReference type="EMBL" id="CADCVT010000239">
    <property type="protein sequence ID" value="CAA9508595.1"/>
    <property type="molecule type" value="Genomic_DNA"/>
</dbReference>
<accession>A0A6J4SXS5</accession>
<dbReference type="Gene3D" id="3.40.640.10">
    <property type="entry name" value="Type I PLP-dependent aspartate aminotransferase-like (Major domain)"/>
    <property type="match status" value="1"/>
</dbReference>
<dbReference type="InterPro" id="IPR015421">
    <property type="entry name" value="PyrdxlP-dep_Trfase_major"/>
</dbReference>
<dbReference type="PANTHER" id="PTHR43586:SF21">
    <property type="entry name" value="PYRIDOXAL PHOSPHATE (PLP)-DEPENDENT ASPARTATE AMINOTRANSFERASE SUPERFAMILY"/>
    <property type="match status" value="1"/>
</dbReference>
<dbReference type="PANTHER" id="PTHR43586">
    <property type="entry name" value="CYSTEINE DESULFURASE"/>
    <property type="match status" value="1"/>
</dbReference>
<protein>
    <submittedName>
        <fullName evidence="2">Cysteine desulfurase</fullName>
        <ecNumber evidence="2">2.8.1.7</ecNumber>
    </submittedName>
</protein>
<dbReference type="NCBIfam" id="TIGR01976">
    <property type="entry name" value="am_tr_V_VC1184"/>
    <property type="match status" value="1"/>
</dbReference>
<dbReference type="InterPro" id="IPR015422">
    <property type="entry name" value="PyrdxlP-dep_Trfase_small"/>
</dbReference>
<feature type="domain" description="Aminotransferase class V" evidence="1">
    <location>
        <begin position="23"/>
        <end position="393"/>
    </location>
</feature>
<sequence length="418" mass="44147">MAQPLDPDALRPLFPALARDAAFLDGPGGSQAPEVVIEAIAGHLRNGTANDGGVFATSRDTIALIEEARRSCAELTGSAPEEIAFGANMTTLNFQLAHAVARASEPGDEIVVTDLDHDANVAPWLRVAEDHGLVVKHAPLRAAGATLDVDALAGLLNDRTRVVAFTLASNAVGSITDARRIAGLAHDAGALAWADAVHYAPHRRPDRAALGVDVLLCSPYKFFGPHLGIAAIRRDLAETWSADRVRPASEYPPAHRFETGTPSFEAMAGTVAAIEDLRGLGDGDLDAAYERIRAHEETLTRAVLDRLPAIDGVTLYGIPEPERVADRTPTFCFTVAGSTPDAVAEALAAEGVYVWSGNYYALALMESLGLEEHGGAVRAGFLHYNTMAEVDRLVAAVEQVAALEPGRAAEPPRDEAPA</sequence>
<evidence type="ECO:0000259" key="1">
    <source>
        <dbReference type="Pfam" id="PF00266"/>
    </source>
</evidence>
<organism evidence="2">
    <name type="scientific">uncultured Solirubrobacteraceae bacterium</name>
    <dbReference type="NCBI Taxonomy" id="1162706"/>
    <lineage>
        <taxon>Bacteria</taxon>
        <taxon>Bacillati</taxon>
        <taxon>Actinomycetota</taxon>
        <taxon>Thermoleophilia</taxon>
        <taxon>Solirubrobacterales</taxon>
        <taxon>Solirubrobacteraceae</taxon>
        <taxon>environmental samples</taxon>
    </lineage>
</organism>
<evidence type="ECO:0000313" key="2">
    <source>
        <dbReference type="EMBL" id="CAA9508595.1"/>
    </source>
</evidence>
<name>A0A6J4SXS5_9ACTN</name>